<reference evidence="7" key="2">
    <citation type="submission" date="2010-08" db="EMBL/GenBank/DDBJ databases">
        <title>Complete sequence of Fibrobacter succinogenes subsp. succinogenes S85.</title>
        <authorList>
            <person name="Durkin A.S."/>
            <person name="Nelson K.E."/>
            <person name="Morrison M."/>
            <person name="Forsberg C.W."/>
            <person name="Wilson D.B."/>
            <person name="Russell J.B."/>
            <person name="Cann I.K.O."/>
            <person name="Mackie R.I."/>
            <person name="White B.A."/>
        </authorList>
    </citation>
    <scope>NUCLEOTIDE SEQUENCE [LARGE SCALE GENOMIC DNA]</scope>
    <source>
        <strain evidence="7">ATCC 19169 / S85</strain>
    </source>
</reference>
<evidence type="ECO:0000259" key="4">
    <source>
        <dbReference type="Pfam" id="PF25145"/>
    </source>
</evidence>
<dbReference type="Proteomes" id="UP000000517">
    <property type="component" value="Chromosome"/>
</dbReference>
<evidence type="ECO:0000259" key="3">
    <source>
        <dbReference type="Pfam" id="PF24961"/>
    </source>
</evidence>
<evidence type="ECO:0000256" key="2">
    <source>
        <dbReference type="SAM" id="SignalP"/>
    </source>
</evidence>
<dbReference type="PATRIC" id="fig|59374.8.peg.2816"/>
<feature type="chain" id="PRO_5003001353" evidence="2">
    <location>
        <begin position="21"/>
        <end position="511"/>
    </location>
</feature>
<feature type="transmembrane region" description="Helical" evidence="1">
    <location>
        <begin position="305"/>
        <end position="325"/>
    </location>
</feature>
<dbReference type="KEGG" id="fsu:Fisuc_2385"/>
<dbReference type="Proteomes" id="UP000001497">
    <property type="component" value="Chromosome"/>
</dbReference>
<sequence length="511" mass="55503">MKIITKIFLFLAFLATFTFADSTTVVDTAKTEISAPKKQAVWIKLEGDVDPAMYEFCARAIGEAIEKKPDYIVFEINTFGGRLDAAFDLVDTIMAVKGPETIALVKKKAISAGSLIALACKRLYMLEATTIGDCAPIVQGGDGTPQIVGEKIQSPLRAKFRNLAQRNNYPELLASSFVTPELEVLELTATLDKGTPTQRDTTLIIEGKKFAVLDSAEKKFWGSPKILVKEGELLTMTDKEAEELGFSRGTFKNREDFETKLAIERKSEVETNTGEKIASAIAAISGILLILGFGALYIEFKTPGFGMFGIIGIILIGIVFFGQFAPQLDGYFPAILLVAGVILFLVEIFVMPCTFLFGIGGIACMIIALIMSFDTANIPEYVPEAVETTFDATPWLFGLFFVLGSAAIALIIPIAASKYLIPLLPEGWTPMLKTDMETAVSPTEAVQEVAIGSIGTAKTFLRPVGQASFTMPDGSSKLFDVQTHGEIIEAGQKVKIEAVQEGHIWVILDER</sequence>
<feature type="transmembrane region" description="Helical" evidence="1">
    <location>
        <begin position="331"/>
        <end position="350"/>
    </location>
</feature>
<dbReference type="KEGG" id="fsc:FSU_2942"/>
<keyword evidence="2" id="KW-0732">Signal</keyword>
<accession>C9RL23</accession>
<dbReference type="PANTHER" id="PTHR33507">
    <property type="entry name" value="INNER MEMBRANE PROTEIN YBBJ"/>
    <property type="match status" value="1"/>
</dbReference>
<feature type="transmembrane region" description="Helical" evidence="1">
    <location>
        <begin position="277"/>
        <end position="298"/>
    </location>
</feature>
<dbReference type="CDD" id="cd07021">
    <property type="entry name" value="Clp_protease_NfeD_like"/>
    <property type="match status" value="1"/>
</dbReference>
<evidence type="ECO:0000313" key="6">
    <source>
        <dbReference type="EMBL" id="ADL25592.1"/>
    </source>
</evidence>
<feature type="signal peptide" evidence="2">
    <location>
        <begin position="1"/>
        <end position="20"/>
    </location>
</feature>
<dbReference type="GO" id="GO:0005886">
    <property type="term" value="C:plasma membrane"/>
    <property type="evidence" value="ECO:0007669"/>
    <property type="project" value="TreeGrafter"/>
</dbReference>
<dbReference type="InterPro" id="IPR056738">
    <property type="entry name" value="NfeD1b_N"/>
</dbReference>
<dbReference type="STRING" id="59374.FSU_2942"/>
<reference evidence="6" key="3">
    <citation type="submission" date="2010-08" db="EMBL/GenBank/DDBJ databases">
        <authorList>
            <person name="Durkin A.S."/>
            <person name="Nelson K.E."/>
            <person name="Morrison M."/>
            <person name="Forsberg C.W."/>
            <person name="Wilson D.B."/>
            <person name="Russell J.B."/>
            <person name="Cann I.K.O."/>
            <person name="Mackie R.I."/>
            <person name="White B.A."/>
        </authorList>
    </citation>
    <scope>NUCLEOTIDE SEQUENCE</scope>
    <source>
        <strain evidence="6">S85</strain>
    </source>
</reference>
<feature type="transmembrane region" description="Helical" evidence="1">
    <location>
        <begin position="355"/>
        <end position="373"/>
    </location>
</feature>
<keyword evidence="1" id="KW-0472">Membrane</keyword>
<dbReference type="Pfam" id="PF24961">
    <property type="entry name" value="NfeD_membrane"/>
    <property type="match status" value="1"/>
</dbReference>
<dbReference type="EMBL" id="CP001792">
    <property type="protein sequence ID" value="ACX75971.1"/>
    <property type="molecule type" value="Genomic_DNA"/>
</dbReference>
<dbReference type="HOGENOM" id="CLU_024619_2_0_0"/>
<dbReference type="PANTHER" id="PTHR33507:SF3">
    <property type="entry name" value="INNER MEMBRANE PROTEIN YBBJ"/>
    <property type="match status" value="1"/>
</dbReference>
<dbReference type="OrthoDB" id="9806253at2"/>
<evidence type="ECO:0000313" key="7">
    <source>
        <dbReference type="Proteomes" id="UP000000517"/>
    </source>
</evidence>
<organism evidence="6 7">
    <name type="scientific">Fibrobacter succinogenes (strain ATCC 19169 / S85)</name>
    <dbReference type="NCBI Taxonomy" id="59374"/>
    <lineage>
        <taxon>Bacteria</taxon>
        <taxon>Pseudomonadati</taxon>
        <taxon>Fibrobacterota</taxon>
        <taxon>Fibrobacteria</taxon>
        <taxon>Fibrobacterales</taxon>
        <taxon>Fibrobacteraceae</taxon>
        <taxon>Fibrobacter</taxon>
    </lineage>
</organism>
<evidence type="ECO:0000256" key="1">
    <source>
        <dbReference type="SAM" id="Phobius"/>
    </source>
</evidence>
<proteinExistence type="predicted"/>
<protein>
    <submittedName>
        <fullName evidence="6">Nodulation efficiency protein D (NfeD) family protein</fullName>
    </submittedName>
</protein>
<keyword evidence="1" id="KW-1133">Transmembrane helix</keyword>
<dbReference type="InterPro" id="IPR029045">
    <property type="entry name" value="ClpP/crotonase-like_dom_sf"/>
</dbReference>
<dbReference type="RefSeq" id="WP_014547009.1">
    <property type="nucleotide sequence ID" value="NC_013410.1"/>
</dbReference>
<keyword evidence="8" id="KW-1185">Reference proteome</keyword>
<feature type="domain" description="NfeD integral membrane" evidence="3">
    <location>
        <begin position="284"/>
        <end position="411"/>
    </location>
</feature>
<dbReference type="InterPro" id="IPR052165">
    <property type="entry name" value="Membrane_assoc_protease"/>
</dbReference>
<keyword evidence="1" id="KW-0812">Transmembrane</keyword>
<dbReference type="Pfam" id="PF25145">
    <property type="entry name" value="NfeD1b_N"/>
    <property type="match status" value="1"/>
</dbReference>
<dbReference type="SUPFAM" id="SSF52096">
    <property type="entry name" value="ClpP/crotonase"/>
    <property type="match status" value="1"/>
</dbReference>
<gene>
    <name evidence="5" type="ordered locus">Fisuc_2385</name>
    <name evidence="6" type="ordered locus">FSU_2942</name>
</gene>
<feature type="domain" description="NfeD1b N-terminal" evidence="4">
    <location>
        <begin position="43"/>
        <end position="190"/>
    </location>
</feature>
<evidence type="ECO:0000313" key="8">
    <source>
        <dbReference type="Proteomes" id="UP000001497"/>
    </source>
</evidence>
<name>C9RL23_FIBSS</name>
<dbReference type="EMBL" id="CP002158">
    <property type="protein sequence ID" value="ADL25592.1"/>
    <property type="molecule type" value="Genomic_DNA"/>
</dbReference>
<dbReference type="Gene3D" id="3.90.226.10">
    <property type="entry name" value="2-enoyl-CoA Hydratase, Chain A, domain 1"/>
    <property type="match status" value="1"/>
</dbReference>
<dbReference type="InterPro" id="IPR056739">
    <property type="entry name" value="NfeD_membrane"/>
</dbReference>
<reference evidence="5 8" key="1">
    <citation type="submission" date="2009-10" db="EMBL/GenBank/DDBJ databases">
        <title>Complete sequence of Fibrobacter succinogenes subsp. succinogenes S85.</title>
        <authorList>
            <consortium name="US DOE Joint Genome Institute"/>
            <person name="Lucas S."/>
            <person name="Copeland A."/>
            <person name="Lapidus A."/>
            <person name="Glavina del Rio T."/>
            <person name="Tice H."/>
            <person name="Bruce D."/>
            <person name="Goodwin L."/>
            <person name="Pitluck S."/>
            <person name="Chertkov O."/>
            <person name="Detter J.C."/>
            <person name="Han C."/>
            <person name="Tapia R."/>
            <person name="Larimer F."/>
            <person name="Land M."/>
            <person name="Hauser L."/>
            <person name="Kyrpides N."/>
            <person name="Mikhailova N."/>
            <person name="Weimer P.J."/>
            <person name="Stevenson D.M."/>
            <person name="Boyum J."/>
            <person name="Brumm P.I."/>
            <person name="Mead D."/>
        </authorList>
    </citation>
    <scope>NUCLEOTIDE SEQUENCE [LARGE SCALE GENOMIC DNA]</scope>
    <source>
        <strain evidence="8">ATCC 19169 / S85</strain>
        <strain evidence="5">S85</strain>
    </source>
</reference>
<dbReference type="AlphaFoldDB" id="C9RL23"/>
<feature type="transmembrane region" description="Helical" evidence="1">
    <location>
        <begin position="393"/>
        <end position="416"/>
    </location>
</feature>
<dbReference type="eggNOG" id="COG1030">
    <property type="taxonomic scope" value="Bacteria"/>
</dbReference>
<evidence type="ECO:0000313" key="5">
    <source>
        <dbReference type="EMBL" id="ACX75971.1"/>
    </source>
</evidence>